<dbReference type="PROSITE" id="PS51043">
    <property type="entry name" value="DDHD"/>
    <property type="match status" value="1"/>
</dbReference>
<dbReference type="GeneID" id="28992121"/>
<evidence type="ECO:0000256" key="1">
    <source>
        <dbReference type="SAM" id="MobiDB-lite"/>
    </source>
</evidence>
<dbReference type="GO" id="GO:0005737">
    <property type="term" value="C:cytoplasm"/>
    <property type="evidence" value="ECO:0007669"/>
    <property type="project" value="TreeGrafter"/>
</dbReference>
<dbReference type="InterPro" id="IPR004177">
    <property type="entry name" value="DDHD_dom"/>
</dbReference>
<dbReference type="VEuPathDB" id="FungiDB:PHYBLDRAFT_144405"/>
<dbReference type="GO" id="GO:0004620">
    <property type="term" value="F:phospholipase activity"/>
    <property type="evidence" value="ECO:0007669"/>
    <property type="project" value="TreeGrafter"/>
</dbReference>
<dbReference type="RefSeq" id="XP_018293091.1">
    <property type="nucleotide sequence ID" value="XM_018431215.1"/>
</dbReference>
<organism evidence="3 4">
    <name type="scientific">Phycomyces blakesleeanus (strain ATCC 8743b / DSM 1359 / FGSC 10004 / NBRC 33097 / NRRL 1555)</name>
    <dbReference type="NCBI Taxonomy" id="763407"/>
    <lineage>
        <taxon>Eukaryota</taxon>
        <taxon>Fungi</taxon>
        <taxon>Fungi incertae sedis</taxon>
        <taxon>Mucoromycota</taxon>
        <taxon>Mucoromycotina</taxon>
        <taxon>Mucoromycetes</taxon>
        <taxon>Mucorales</taxon>
        <taxon>Phycomycetaceae</taxon>
        <taxon>Phycomyces</taxon>
    </lineage>
</organism>
<gene>
    <name evidence="3" type="ORF">PHYBLDRAFT_144405</name>
</gene>
<dbReference type="Proteomes" id="UP000077315">
    <property type="component" value="Unassembled WGS sequence"/>
</dbReference>
<protein>
    <recommendedName>
        <fullName evidence="2">DDHD domain-containing protein</fullName>
    </recommendedName>
</protein>
<evidence type="ECO:0000259" key="2">
    <source>
        <dbReference type="PROSITE" id="PS51043"/>
    </source>
</evidence>
<dbReference type="InParanoid" id="A0A163AQA0"/>
<accession>A0A163AQA0</accession>
<name>A0A163AQA0_PHYB8</name>
<dbReference type="PANTHER" id="PTHR23509:SF10">
    <property type="entry name" value="LD21067P"/>
    <property type="match status" value="1"/>
</dbReference>
<feature type="domain" description="DDHD" evidence="2">
    <location>
        <begin position="193"/>
        <end position="480"/>
    </location>
</feature>
<dbReference type="Pfam" id="PF02862">
    <property type="entry name" value="DDHD"/>
    <property type="match status" value="1"/>
</dbReference>
<proteinExistence type="predicted"/>
<dbReference type="InterPro" id="IPR058055">
    <property type="entry name" value="PA-PLA1"/>
</dbReference>
<reference evidence="4" key="1">
    <citation type="submission" date="2015-06" db="EMBL/GenBank/DDBJ databases">
        <title>Expansion of signal transduction pathways in fungi by whole-genome duplication.</title>
        <authorList>
            <consortium name="DOE Joint Genome Institute"/>
            <person name="Corrochano L.M."/>
            <person name="Kuo A."/>
            <person name="Marcet-Houben M."/>
            <person name="Polaino S."/>
            <person name="Salamov A."/>
            <person name="Villalobos J.M."/>
            <person name="Alvarez M.I."/>
            <person name="Avalos J."/>
            <person name="Benito E.P."/>
            <person name="Benoit I."/>
            <person name="Burger G."/>
            <person name="Camino L.P."/>
            <person name="Canovas D."/>
            <person name="Cerda-Olmedo E."/>
            <person name="Cheng J.-F."/>
            <person name="Dominguez A."/>
            <person name="Elias M."/>
            <person name="Eslava A.P."/>
            <person name="Glaser F."/>
            <person name="Grimwood J."/>
            <person name="Gutierrez G."/>
            <person name="Heitman J."/>
            <person name="Henrissat B."/>
            <person name="Iturriaga E.A."/>
            <person name="Lang B.F."/>
            <person name="Lavin J.L."/>
            <person name="Lee S."/>
            <person name="Li W."/>
            <person name="Lindquist E."/>
            <person name="Lopez-Garcia S."/>
            <person name="Luque E.M."/>
            <person name="Marcos A.T."/>
            <person name="Martin J."/>
            <person name="McCluskey K."/>
            <person name="Medina H.R."/>
            <person name="Miralles-Duran A."/>
            <person name="Miyazaki A."/>
            <person name="Munoz-Torres E."/>
            <person name="Oguiza J.A."/>
            <person name="Ohm R."/>
            <person name="Olmedo M."/>
            <person name="Orejas M."/>
            <person name="Ortiz-Castellanos L."/>
            <person name="Pisabarro A.G."/>
            <person name="Rodriguez-Romero J."/>
            <person name="Ruiz-Herrera J."/>
            <person name="Ruiz-Vazquez R."/>
            <person name="Sanz C."/>
            <person name="Schackwitz W."/>
            <person name="Schmutz J."/>
            <person name="Shahriari M."/>
            <person name="Shelest E."/>
            <person name="Silva-Franco F."/>
            <person name="Soanes D."/>
            <person name="Syed K."/>
            <person name="Tagua V.G."/>
            <person name="Talbot N.J."/>
            <person name="Thon M."/>
            <person name="De vries R.P."/>
            <person name="Wiebenga A."/>
            <person name="Yadav J.S."/>
            <person name="Braun E.L."/>
            <person name="Baker S."/>
            <person name="Garre V."/>
            <person name="Horwitz B."/>
            <person name="Torres-Martinez S."/>
            <person name="Idnurm A."/>
            <person name="Herrera-Estrella A."/>
            <person name="Gabaldon T."/>
            <person name="Grigoriev I.V."/>
        </authorList>
    </citation>
    <scope>NUCLEOTIDE SEQUENCE [LARGE SCALE GENOMIC DNA]</scope>
    <source>
        <strain evidence="4">NRRL 1555(-)</strain>
    </source>
</reference>
<feature type="compositionally biased region" description="Low complexity" evidence="1">
    <location>
        <begin position="388"/>
        <end position="405"/>
    </location>
</feature>
<dbReference type="PANTHER" id="PTHR23509">
    <property type="entry name" value="PA-PL1 PHOSPHOLIPASE FAMILY"/>
    <property type="match status" value="1"/>
</dbReference>
<dbReference type="OrthoDB" id="431378at2759"/>
<evidence type="ECO:0000313" key="4">
    <source>
        <dbReference type="Proteomes" id="UP000077315"/>
    </source>
</evidence>
<feature type="compositionally biased region" description="Low complexity" evidence="1">
    <location>
        <begin position="338"/>
        <end position="368"/>
    </location>
</feature>
<feature type="region of interest" description="Disordered" evidence="1">
    <location>
        <begin position="312"/>
        <end position="368"/>
    </location>
</feature>
<dbReference type="AlphaFoldDB" id="A0A163AQA0"/>
<feature type="region of interest" description="Disordered" evidence="1">
    <location>
        <begin position="386"/>
        <end position="405"/>
    </location>
</feature>
<keyword evidence="4" id="KW-1185">Reference proteome</keyword>
<sequence>MSTSPIVTELPLGAISDHLVIFIHGMGKQYEDSGNIEHHVATMQKHTKEVLQTQFPSHQLRVKYVPVEWHSVVHLLVDTKMDQSSLGTIPKVRLATNHWLLDCMYYFTKPHNQCIIDTICEQSNKIYQKHLIDYPDFEENQGQVHMVGCSLGGVAGYDIASSQWLPEDGLPPWDGVQDKQYVCARPDVNVPKLDFNVKSLFTCGSPIAAGLIFRGLDYMHFRPPPRTRVFNIFHPFDPLGYRLEPMINDSYTTIDPVKIQRAQRKALLSVNIPKIPNLGIRSSFAGAGPMITRAGKTFWRYLNAETQPVESQALDVSKSTWEPTLDDENNIKHPIPHSSTSLDSSTSSNSSTNSRSGTSNNNSDSNSSRNIVLPIDIWLVEQPSPDMSYSTSTVGEESGSDSEGSAIDCDPAIGLKEKDLPELSTHITGRDGNHYARTDYVLSENVIDAYASEWLIAMKSHFRYWANRDLALHIVQTMIDS</sequence>
<dbReference type="STRING" id="763407.A0A163AQA0"/>
<evidence type="ECO:0000313" key="3">
    <source>
        <dbReference type="EMBL" id="OAD75051.1"/>
    </source>
</evidence>
<dbReference type="SMART" id="SM01127">
    <property type="entry name" value="DDHD"/>
    <property type="match status" value="1"/>
</dbReference>
<dbReference type="EMBL" id="KV440978">
    <property type="protein sequence ID" value="OAD75051.1"/>
    <property type="molecule type" value="Genomic_DNA"/>
</dbReference>
<dbReference type="GO" id="GO:0046872">
    <property type="term" value="F:metal ion binding"/>
    <property type="evidence" value="ECO:0007669"/>
    <property type="project" value="InterPro"/>
</dbReference>